<name>A0ABT8BLZ8_9HYPH</name>
<dbReference type="InterPro" id="IPR038152">
    <property type="entry name" value="Carbam_trans_C_sf"/>
</dbReference>
<dbReference type="Proteomes" id="UP001224644">
    <property type="component" value="Unassembled WGS sequence"/>
</dbReference>
<evidence type="ECO:0000256" key="1">
    <source>
        <dbReference type="SAM" id="Phobius"/>
    </source>
</evidence>
<organism evidence="3 4">
    <name type="scientific">Methylobacterium adhaesivum</name>
    <dbReference type="NCBI Taxonomy" id="333297"/>
    <lineage>
        <taxon>Bacteria</taxon>
        <taxon>Pseudomonadati</taxon>
        <taxon>Pseudomonadota</taxon>
        <taxon>Alphaproteobacteria</taxon>
        <taxon>Hyphomicrobiales</taxon>
        <taxon>Methylobacteriaceae</taxon>
        <taxon>Methylobacterium</taxon>
    </lineage>
</organism>
<proteinExistence type="predicted"/>
<dbReference type="InterPro" id="IPR031730">
    <property type="entry name" value="Carbam_trans_C"/>
</dbReference>
<keyword evidence="1" id="KW-1133">Transmembrane helix</keyword>
<dbReference type="EMBL" id="JAUFPX010000016">
    <property type="protein sequence ID" value="MDN3592224.1"/>
    <property type="molecule type" value="Genomic_DNA"/>
</dbReference>
<keyword evidence="1" id="KW-0812">Transmembrane</keyword>
<evidence type="ECO:0000313" key="3">
    <source>
        <dbReference type="EMBL" id="MDN3592224.1"/>
    </source>
</evidence>
<keyword evidence="1" id="KW-0472">Membrane</keyword>
<dbReference type="PANTHER" id="PTHR34847:SF1">
    <property type="entry name" value="NODULATION PROTEIN U"/>
    <property type="match status" value="1"/>
</dbReference>
<dbReference type="Pfam" id="PF16861">
    <property type="entry name" value="Carbam_trans_C"/>
    <property type="match status" value="1"/>
</dbReference>
<keyword evidence="4" id="KW-1185">Reference proteome</keyword>
<reference evidence="4" key="1">
    <citation type="journal article" date="2019" name="Int. J. Syst. Evol. Microbiol.">
        <title>The Global Catalogue of Microorganisms (GCM) 10K type strain sequencing project: providing services to taxonomists for standard genome sequencing and annotation.</title>
        <authorList>
            <consortium name="The Broad Institute Genomics Platform"/>
            <consortium name="The Broad Institute Genome Sequencing Center for Infectious Disease"/>
            <person name="Wu L."/>
            <person name="Ma J."/>
        </authorList>
    </citation>
    <scope>NUCLEOTIDE SEQUENCE [LARGE SCALE GENOMIC DNA]</scope>
    <source>
        <strain evidence="4">CECT 7069</strain>
    </source>
</reference>
<feature type="domain" description="Carbamoyltransferase C-terminal" evidence="2">
    <location>
        <begin position="2"/>
        <end position="77"/>
    </location>
</feature>
<sequence>MRHRDGTGRLQSVGAWSDPFLLAIIRSFYAATGVPMVLNTSFNVMGRPMVHDVEDAVGVFLTSDIDVLVVGGALFRKEGGGPGGPGKVLP</sequence>
<feature type="transmembrane region" description="Helical" evidence="1">
    <location>
        <begin position="20"/>
        <end position="38"/>
    </location>
</feature>
<evidence type="ECO:0000259" key="2">
    <source>
        <dbReference type="Pfam" id="PF16861"/>
    </source>
</evidence>
<dbReference type="RefSeq" id="WP_290346248.1">
    <property type="nucleotide sequence ID" value="NZ_JAUFPX010000016.1"/>
</dbReference>
<dbReference type="PANTHER" id="PTHR34847">
    <property type="entry name" value="NODULATION PROTEIN U"/>
    <property type="match status" value="1"/>
</dbReference>
<comment type="caution">
    <text evidence="3">The sequence shown here is derived from an EMBL/GenBank/DDBJ whole genome shotgun (WGS) entry which is preliminary data.</text>
</comment>
<protein>
    <submittedName>
        <fullName evidence="3">Carbamoyltransferase C-terminal domain-containing protein</fullName>
    </submittedName>
</protein>
<accession>A0ABT8BLZ8</accession>
<dbReference type="InterPro" id="IPR051338">
    <property type="entry name" value="NodU/CmcH_Carbamoyltrnsfr"/>
</dbReference>
<evidence type="ECO:0000313" key="4">
    <source>
        <dbReference type="Proteomes" id="UP001224644"/>
    </source>
</evidence>
<gene>
    <name evidence="3" type="ORF">QWZ12_16635</name>
</gene>
<dbReference type="Gene3D" id="3.90.870.20">
    <property type="entry name" value="Carbamoyltransferase, C-terminal domain"/>
    <property type="match status" value="1"/>
</dbReference>